<evidence type="ECO:0000313" key="11">
    <source>
        <dbReference type="Proteomes" id="UP001196413"/>
    </source>
</evidence>
<comment type="function">
    <text evidence="9">Ligand for members of the frizzled family of seven transmembrane receptors.</text>
</comment>
<evidence type="ECO:0000256" key="1">
    <source>
        <dbReference type="ARBA" id="ARBA00004498"/>
    </source>
</evidence>
<keyword evidence="7" id="KW-1015">Disulfide bond</keyword>
<evidence type="ECO:0000313" key="10">
    <source>
        <dbReference type="EMBL" id="KAJ1373615.1"/>
    </source>
</evidence>
<evidence type="ECO:0000256" key="6">
    <source>
        <dbReference type="ARBA" id="ARBA00022687"/>
    </source>
</evidence>
<evidence type="ECO:0000256" key="3">
    <source>
        <dbReference type="ARBA" id="ARBA00022473"/>
    </source>
</evidence>
<dbReference type="Pfam" id="PF00110">
    <property type="entry name" value="wnt"/>
    <property type="match status" value="1"/>
</dbReference>
<dbReference type="PANTHER" id="PTHR12027">
    <property type="entry name" value="WNT RELATED"/>
    <property type="match status" value="1"/>
</dbReference>
<name>A0AAD5RC24_PARTN</name>
<dbReference type="GO" id="GO:0030182">
    <property type="term" value="P:neuron differentiation"/>
    <property type="evidence" value="ECO:0007669"/>
    <property type="project" value="TreeGrafter"/>
</dbReference>
<accession>A0AAD5RC24</accession>
<evidence type="ECO:0000256" key="4">
    <source>
        <dbReference type="ARBA" id="ARBA00022525"/>
    </source>
</evidence>
<dbReference type="AlphaFoldDB" id="A0AAD5RC24"/>
<evidence type="ECO:0000256" key="8">
    <source>
        <dbReference type="ARBA" id="ARBA00023288"/>
    </source>
</evidence>
<evidence type="ECO:0000256" key="2">
    <source>
        <dbReference type="ARBA" id="ARBA00005683"/>
    </source>
</evidence>
<dbReference type="PRINTS" id="PR01349">
    <property type="entry name" value="WNTPROTEIN"/>
</dbReference>
<keyword evidence="11" id="KW-1185">Reference proteome</keyword>
<dbReference type="InterPro" id="IPR018161">
    <property type="entry name" value="Wnt_CS"/>
</dbReference>
<dbReference type="SMART" id="SM00097">
    <property type="entry name" value="WNT1"/>
    <property type="match status" value="1"/>
</dbReference>
<dbReference type="GO" id="GO:0060070">
    <property type="term" value="P:canonical Wnt signaling pathway"/>
    <property type="evidence" value="ECO:0007669"/>
    <property type="project" value="TreeGrafter"/>
</dbReference>
<dbReference type="PROSITE" id="PS00246">
    <property type="entry name" value="WNT1"/>
    <property type="match status" value="1"/>
</dbReference>
<dbReference type="GO" id="GO:0045165">
    <property type="term" value="P:cell fate commitment"/>
    <property type="evidence" value="ECO:0007669"/>
    <property type="project" value="TreeGrafter"/>
</dbReference>
<evidence type="ECO:0000256" key="7">
    <source>
        <dbReference type="ARBA" id="ARBA00023157"/>
    </source>
</evidence>
<gene>
    <name evidence="10" type="ORF">KIN20_036076</name>
</gene>
<keyword evidence="5" id="KW-0272">Extracellular matrix</keyword>
<dbReference type="EMBL" id="JAHQIW010007317">
    <property type="protein sequence ID" value="KAJ1373615.1"/>
    <property type="molecule type" value="Genomic_DNA"/>
</dbReference>
<comment type="subcellular location">
    <subcellularLocation>
        <location evidence="1 9">Secreted</location>
        <location evidence="1 9">Extracellular space</location>
        <location evidence="1 9">Extracellular matrix</location>
    </subcellularLocation>
</comment>
<sequence length="345" mass="38474">MARFSTPTHRLEMFMCIVISEMLMNSSRLLSETDPSRITSNPSACSVIPGLSTKQREMCIYHPDTMKFLIDGLRMAISECQQAFRDQVWNCTLTAPGIGTTPLKVASKESAFVYAIASAGVSHSLAKACAKGLIEDCGCGPIPSSLSNKFVWSGCSDNVRYGNSFGRRFIDMNDKVHSDARALMNLHNNRVGRRLLAAQMAKECKCHGVSGSCVTKTCWRVVPKFDEFSQVLKHKYDIAQQVTVQPHDMSLMIREPVFDGKRTERYLKDRETNRRGRGAPWPNGCNARHGTHGAELHPPALSAVNNNVLWNNLSSRLQRGLAQSVFYDIQKEERLNFGNTGNRAQ</sequence>
<keyword evidence="8" id="KW-0449">Lipoprotein</keyword>
<comment type="caution">
    <text evidence="10">The sequence shown here is derived from an EMBL/GenBank/DDBJ whole genome shotgun (WGS) entry which is preliminary data.</text>
</comment>
<dbReference type="GO" id="GO:0005125">
    <property type="term" value="F:cytokine activity"/>
    <property type="evidence" value="ECO:0007669"/>
    <property type="project" value="TreeGrafter"/>
</dbReference>
<organism evidence="10 11">
    <name type="scientific">Parelaphostrongylus tenuis</name>
    <name type="common">Meningeal worm</name>
    <dbReference type="NCBI Taxonomy" id="148309"/>
    <lineage>
        <taxon>Eukaryota</taxon>
        <taxon>Metazoa</taxon>
        <taxon>Ecdysozoa</taxon>
        <taxon>Nematoda</taxon>
        <taxon>Chromadorea</taxon>
        <taxon>Rhabditida</taxon>
        <taxon>Rhabditina</taxon>
        <taxon>Rhabditomorpha</taxon>
        <taxon>Strongyloidea</taxon>
        <taxon>Metastrongylidae</taxon>
        <taxon>Parelaphostrongylus</taxon>
    </lineage>
</organism>
<dbReference type="InterPro" id="IPR005817">
    <property type="entry name" value="Wnt"/>
</dbReference>
<evidence type="ECO:0000256" key="9">
    <source>
        <dbReference type="RuleBase" id="RU003500"/>
    </source>
</evidence>
<keyword evidence="3 9" id="KW-0217">Developmental protein</keyword>
<keyword evidence="4" id="KW-0964">Secreted</keyword>
<dbReference type="Proteomes" id="UP001196413">
    <property type="component" value="Unassembled WGS sequence"/>
</dbReference>
<dbReference type="GO" id="GO:0005109">
    <property type="term" value="F:frizzled binding"/>
    <property type="evidence" value="ECO:0007669"/>
    <property type="project" value="TreeGrafter"/>
</dbReference>
<reference evidence="10" key="1">
    <citation type="submission" date="2021-06" db="EMBL/GenBank/DDBJ databases">
        <title>Parelaphostrongylus tenuis whole genome reference sequence.</title>
        <authorList>
            <person name="Garwood T.J."/>
            <person name="Larsen P.A."/>
            <person name="Fountain-Jones N.M."/>
            <person name="Garbe J.R."/>
            <person name="Macchietto M.G."/>
            <person name="Kania S.A."/>
            <person name="Gerhold R.W."/>
            <person name="Richards J.E."/>
            <person name="Wolf T.M."/>
        </authorList>
    </citation>
    <scope>NUCLEOTIDE SEQUENCE</scope>
    <source>
        <strain evidence="10">MNPRO001-30</strain>
        <tissue evidence="10">Meninges</tissue>
    </source>
</reference>
<dbReference type="PANTHER" id="PTHR12027:SF114">
    <property type="entry name" value="PROTEIN MOM-2"/>
    <property type="match status" value="1"/>
</dbReference>
<proteinExistence type="inferred from homology"/>
<keyword evidence="6 9" id="KW-0879">Wnt signaling pathway</keyword>
<dbReference type="GO" id="GO:0005615">
    <property type="term" value="C:extracellular space"/>
    <property type="evidence" value="ECO:0007669"/>
    <property type="project" value="TreeGrafter"/>
</dbReference>
<comment type="similarity">
    <text evidence="2 9">Belongs to the Wnt family.</text>
</comment>
<evidence type="ECO:0000256" key="5">
    <source>
        <dbReference type="ARBA" id="ARBA00022530"/>
    </source>
</evidence>
<protein>
    <recommendedName>
        <fullName evidence="9">Protein Wnt</fullName>
    </recommendedName>
</protein>